<sequence>MKLIIEVLALVLVQTVSCQQQNGDRLNTQAQLSHQKDEEIKHHHPHRRCGGPSHIRCPHRYRCKKNSQHFHAWGHCVPKHCFILNLITTMIFITLTVLINLTSCQISTLKKSPSILQFCESGFFCNDKSLTCKDGFTCKQGPSSINIGCCTKLPPHEEEPELALCGGFTNQQCAEGFECKYGKTGSIGHCEPLPKCGGFANKQCEEGFVCKLDGNGSDLGTCVRATCGGFAGAKCPSGYGCVYLAHADYGYCYINKK</sequence>
<organism evidence="2 3">
    <name type="scientific">Conidiobolus coronatus (strain ATCC 28846 / CBS 209.66 / NRRL 28638)</name>
    <name type="common">Delacroixia coronata</name>
    <dbReference type="NCBI Taxonomy" id="796925"/>
    <lineage>
        <taxon>Eukaryota</taxon>
        <taxon>Fungi</taxon>
        <taxon>Fungi incertae sedis</taxon>
        <taxon>Zoopagomycota</taxon>
        <taxon>Entomophthoromycotina</taxon>
        <taxon>Entomophthoromycetes</taxon>
        <taxon>Entomophthorales</taxon>
        <taxon>Ancylistaceae</taxon>
        <taxon>Conidiobolus</taxon>
    </lineage>
</organism>
<gene>
    <name evidence="2" type="ORF">CONCODRAFT_4008</name>
</gene>
<feature type="signal peptide" evidence="1">
    <location>
        <begin position="1"/>
        <end position="18"/>
    </location>
</feature>
<keyword evidence="3" id="KW-1185">Reference proteome</keyword>
<dbReference type="AlphaFoldDB" id="A0A137PDQ6"/>
<dbReference type="OrthoDB" id="3799394at2759"/>
<accession>A0A137PDQ6</accession>
<name>A0A137PDQ6_CONC2</name>
<evidence type="ECO:0000313" key="2">
    <source>
        <dbReference type="EMBL" id="KXN73120.1"/>
    </source>
</evidence>
<evidence type="ECO:0000313" key="3">
    <source>
        <dbReference type="Proteomes" id="UP000070444"/>
    </source>
</evidence>
<feature type="chain" id="PRO_5007294802" evidence="1">
    <location>
        <begin position="19"/>
        <end position="257"/>
    </location>
</feature>
<reference evidence="2 3" key="1">
    <citation type="journal article" date="2015" name="Genome Biol. Evol.">
        <title>Phylogenomic analyses indicate that early fungi evolved digesting cell walls of algal ancestors of land plants.</title>
        <authorList>
            <person name="Chang Y."/>
            <person name="Wang S."/>
            <person name="Sekimoto S."/>
            <person name="Aerts A.L."/>
            <person name="Choi C."/>
            <person name="Clum A."/>
            <person name="LaButti K.M."/>
            <person name="Lindquist E.A."/>
            <person name="Yee Ngan C."/>
            <person name="Ohm R.A."/>
            <person name="Salamov A.A."/>
            <person name="Grigoriev I.V."/>
            <person name="Spatafora J.W."/>
            <person name="Berbee M.L."/>
        </authorList>
    </citation>
    <scope>NUCLEOTIDE SEQUENCE [LARGE SCALE GENOMIC DNA]</scope>
    <source>
        <strain evidence="2 3">NRRL 28638</strain>
    </source>
</reference>
<evidence type="ECO:0000256" key="1">
    <source>
        <dbReference type="SAM" id="SignalP"/>
    </source>
</evidence>
<keyword evidence="1" id="KW-0732">Signal</keyword>
<dbReference type="EMBL" id="KQ964441">
    <property type="protein sequence ID" value="KXN73120.1"/>
    <property type="molecule type" value="Genomic_DNA"/>
</dbReference>
<proteinExistence type="predicted"/>
<protein>
    <submittedName>
        <fullName evidence="2">Uncharacterized protein</fullName>
    </submittedName>
</protein>
<dbReference type="Proteomes" id="UP000070444">
    <property type="component" value="Unassembled WGS sequence"/>
</dbReference>